<proteinExistence type="evidence at transcript level"/>
<feature type="region of interest" description="Disordered" evidence="1">
    <location>
        <begin position="27"/>
        <end position="56"/>
    </location>
</feature>
<name>F2D0L8_HORVV</name>
<dbReference type="AlphaFoldDB" id="F2D0L8"/>
<evidence type="ECO:0000313" key="2">
    <source>
        <dbReference type="EMBL" id="BAJ88639.1"/>
    </source>
</evidence>
<dbReference type="EMBL" id="AK357425">
    <property type="protein sequence ID" value="BAJ88639.1"/>
    <property type="molecule type" value="mRNA"/>
</dbReference>
<accession>F2D0L8</accession>
<organism evidence="2">
    <name type="scientific">Hordeum vulgare subsp. vulgare</name>
    <name type="common">Domesticated barley</name>
    <dbReference type="NCBI Taxonomy" id="112509"/>
    <lineage>
        <taxon>Eukaryota</taxon>
        <taxon>Viridiplantae</taxon>
        <taxon>Streptophyta</taxon>
        <taxon>Embryophyta</taxon>
        <taxon>Tracheophyta</taxon>
        <taxon>Spermatophyta</taxon>
        <taxon>Magnoliopsida</taxon>
        <taxon>Liliopsida</taxon>
        <taxon>Poales</taxon>
        <taxon>Poaceae</taxon>
        <taxon>BOP clade</taxon>
        <taxon>Pooideae</taxon>
        <taxon>Triticodae</taxon>
        <taxon>Triticeae</taxon>
        <taxon>Hordeinae</taxon>
        <taxon>Hordeum</taxon>
    </lineage>
</organism>
<evidence type="ECO:0000256" key="1">
    <source>
        <dbReference type="SAM" id="MobiDB-lite"/>
    </source>
</evidence>
<sequence>MSCLTPMGSRLRWPACVPGPASTIWPSSSSPRVGRLSPAAQQAAPTDLPSPSCRCK</sequence>
<protein>
    <submittedName>
        <fullName evidence="2">Predicted protein</fullName>
    </submittedName>
</protein>
<reference evidence="2" key="1">
    <citation type="journal article" date="2011" name="Plant Physiol.">
        <title>Comprehensive sequence analysis of 24,783 barley full-length cDNAs derived from 12 clone libraries.</title>
        <authorList>
            <person name="Matsumoto T."/>
            <person name="Tanaka T."/>
            <person name="Sakai H."/>
            <person name="Amano N."/>
            <person name="Kanamori H."/>
            <person name="Kurita K."/>
            <person name="Kikuta A."/>
            <person name="Kamiya K."/>
            <person name="Yamamoto M."/>
            <person name="Ikawa H."/>
            <person name="Fujii N."/>
            <person name="Hori K."/>
            <person name="Itoh T."/>
            <person name="Sato K."/>
        </authorList>
    </citation>
    <scope>NUCLEOTIDE SEQUENCE</scope>
    <source>
        <tissue evidence="2">Shoot</tissue>
    </source>
</reference>